<feature type="compositionally biased region" description="Basic and acidic residues" evidence="1">
    <location>
        <begin position="89"/>
        <end position="99"/>
    </location>
</feature>
<feature type="region of interest" description="Disordered" evidence="1">
    <location>
        <begin position="89"/>
        <end position="113"/>
    </location>
</feature>
<evidence type="ECO:0000313" key="2">
    <source>
        <dbReference type="EMBL" id="MDV2476117.1"/>
    </source>
</evidence>
<accession>A0ABU3WQ38</accession>
<gene>
    <name evidence="2" type="ORF">F8M49_13570</name>
</gene>
<name>A0ABU3WQ38_9NOCA</name>
<proteinExistence type="predicted"/>
<organism evidence="2 3">
    <name type="scientific">Rhodococcus zopfii</name>
    <dbReference type="NCBI Taxonomy" id="43772"/>
    <lineage>
        <taxon>Bacteria</taxon>
        <taxon>Bacillati</taxon>
        <taxon>Actinomycetota</taxon>
        <taxon>Actinomycetes</taxon>
        <taxon>Mycobacteriales</taxon>
        <taxon>Nocardiaceae</taxon>
        <taxon>Rhodococcus</taxon>
    </lineage>
</organism>
<sequence length="113" mass="12934">MLRPQYRLVRTPLAVFEQHLPILLDQAAPFHSACRRILITCDRIAAHALRDGSAARAADYLEHHQTTHRDALAQQQRDQDRQRAAVLDDHRRRFLDRQHRSGATSPPMKGTGP</sequence>
<dbReference type="EMBL" id="WBMO01000001">
    <property type="protein sequence ID" value="MDV2476117.1"/>
    <property type="molecule type" value="Genomic_DNA"/>
</dbReference>
<evidence type="ECO:0000256" key="1">
    <source>
        <dbReference type="SAM" id="MobiDB-lite"/>
    </source>
</evidence>
<protein>
    <submittedName>
        <fullName evidence="2">Uncharacterized protein</fullName>
    </submittedName>
</protein>
<dbReference type="Proteomes" id="UP001275440">
    <property type="component" value="Unassembled WGS sequence"/>
</dbReference>
<reference evidence="2 3" key="1">
    <citation type="submission" date="2019-10" db="EMBL/GenBank/DDBJ databases">
        <title>Draft Genome Assembly of Rhodococcus zopfii DSM44189.</title>
        <authorList>
            <person name="Sutton J.M."/>
            <person name="Akob D.M."/>
            <person name="Bushman T.J."/>
        </authorList>
    </citation>
    <scope>NUCLEOTIDE SEQUENCE [LARGE SCALE GENOMIC DNA]</scope>
    <source>
        <strain evidence="2 3">DSM 44189</strain>
    </source>
</reference>
<comment type="caution">
    <text evidence="2">The sequence shown here is derived from an EMBL/GenBank/DDBJ whole genome shotgun (WGS) entry which is preliminary data.</text>
</comment>
<keyword evidence="3" id="KW-1185">Reference proteome</keyword>
<evidence type="ECO:0000313" key="3">
    <source>
        <dbReference type="Proteomes" id="UP001275440"/>
    </source>
</evidence>